<keyword evidence="1" id="KW-0812">Transmembrane</keyword>
<keyword evidence="1" id="KW-1133">Transmembrane helix</keyword>
<reference evidence="3" key="1">
    <citation type="submission" date="2019-08" db="EMBL/GenBank/DDBJ databases">
        <title>Limnoglobus roseus gen. nov., sp. nov., a novel freshwater planctomycete with a giant genome from the family Gemmataceae.</title>
        <authorList>
            <person name="Kulichevskaya I.S."/>
            <person name="Naumoff D.G."/>
            <person name="Miroshnikov K."/>
            <person name="Ivanova A."/>
            <person name="Philippov D.A."/>
            <person name="Hakobyan A."/>
            <person name="Rijpstra I.C."/>
            <person name="Sinninghe Damste J.S."/>
            <person name="Liesack W."/>
            <person name="Dedysh S.N."/>
        </authorList>
    </citation>
    <scope>NUCLEOTIDE SEQUENCE [LARGE SCALE GENOMIC DNA]</scope>
    <source>
        <strain evidence="3">PX52</strain>
    </source>
</reference>
<evidence type="ECO:0000313" key="3">
    <source>
        <dbReference type="Proteomes" id="UP000324974"/>
    </source>
</evidence>
<feature type="transmembrane region" description="Helical" evidence="1">
    <location>
        <begin position="42"/>
        <end position="60"/>
    </location>
</feature>
<keyword evidence="3" id="KW-1185">Reference proteome</keyword>
<evidence type="ECO:0000313" key="2">
    <source>
        <dbReference type="EMBL" id="QEL21021.1"/>
    </source>
</evidence>
<proteinExistence type="predicted"/>
<keyword evidence="1" id="KW-0472">Membrane</keyword>
<organism evidence="2 3">
    <name type="scientific">Limnoglobus roseus</name>
    <dbReference type="NCBI Taxonomy" id="2598579"/>
    <lineage>
        <taxon>Bacteria</taxon>
        <taxon>Pseudomonadati</taxon>
        <taxon>Planctomycetota</taxon>
        <taxon>Planctomycetia</taxon>
        <taxon>Gemmatales</taxon>
        <taxon>Gemmataceae</taxon>
        <taxon>Limnoglobus</taxon>
    </lineage>
</organism>
<protein>
    <submittedName>
        <fullName evidence="2">Uncharacterized protein</fullName>
    </submittedName>
</protein>
<dbReference type="RefSeq" id="WP_149115265.1">
    <property type="nucleotide sequence ID" value="NZ_CP042425.1"/>
</dbReference>
<dbReference type="OrthoDB" id="275054at2"/>
<dbReference type="AlphaFoldDB" id="A0A5C1APC6"/>
<dbReference type="KEGG" id="lrs:PX52LOC_08150"/>
<sequence>MGLTDADEQPDALDEEVDLATKELGTPDAVFRAGGRWARVKAIVGILLILYGVVANYVWWVHGPAQFNHLQFHILFWPPIIGTALLWFLYRNRGLRVLVFPTGLLRLRPDEVESFPWETIAVVRQKTDANEPEYRWGVNGQLTACWLPVSVPAVQVWNAWFEIERADGTKTRFTPAVADYTDLAERVQRGTFSVLWPKLLADLGRGKSVAFGDLFVTPEGLRQGDRTLSWAEIKEVSLVHKILTIKRKNTWRTWLVKDSSQVPNLHVLLGILTVLGPKKVEEEPEEEAMAE</sequence>
<gene>
    <name evidence="2" type="ORF">PX52LOC_08150</name>
</gene>
<dbReference type="InterPro" id="IPR046492">
    <property type="entry name" value="DUF6585"/>
</dbReference>
<accession>A0A5C1APC6</accession>
<evidence type="ECO:0000256" key="1">
    <source>
        <dbReference type="SAM" id="Phobius"/>
    </source>
</evidence>
<dbReference type="Proteomes" id="UP000324974">
    <property type="component" value="Chromosome"/>
</dbReference>
<name>A0A5C1APC6_9BACT</name>
<dbReference type="EMBL" id="CP042425">
    <property type="protein sequence ID" value="QEL21021.1"/>
    <property type="molecule type" value="Genomic_DNA"/>
</dbReference>
<feature type="transmembrane region" description="Helical" evidence="1">
    <location>
        <begin position="72"/>
        <end position="90"/>
    </location>
</feature>
<dbReference type="Pfam" id="PF20226">
    <property type="entry name" value="DUF6585"/>
    <property type="match status" value="1"/>
</dbReference>